<sequence length="453" mass="48323">MRLICPRCGAQYEVDDVIIPTAGRDVQCSGCGQTWFQPSRQMLDAAQEKAREAQDGLDQWDVSAPEPEAATEAAAEPEAAAVAEEEDWPEPLPEDWPDFEAEPAPDPVAEAAPEAVPDPEAPGADAGAEILDWAVPATPAPAEPEPAELETAELETDVLIAISELMRSHPLAPAAEPIEPAATTPEPEPQQAEPEAPEPAPAVVPQPIETAEVGPAPRVGAIPRRPLDENLMAILREEAEREAAARRAEGSGIETQEEMNLDPVLTSPVMPTVAPPPPPPMTPPPMTPPSVQPQRVAPTLRAEPSRRMLDFSDLNSDDASEGDRHADLTEGPEPEEAESADRFLRRRRLPDIDEINSSLRASADRNGDIAAMGMIQGRDEDRSGFRFGFSSVLLLAAIAALLYAYAPKLAEMVPAAGPLLDSYVAAVDAARIWLDAQLRAVIAQVQAGAPPQS</sequence>
<evidence type="ECO:0000313" key="4">
    <source>
        <dbReference type="EMBL" id="PYF09312.1"/>
    </source>
</evidence>
<feature type="compositionally biased region" description="Low complexity" evidence="1">
    <location>
        <begin position="172"/>
        <end position="194"/>
    </location>
</feature>
<dbReference type="Proteomes" id="UP000247727">
    <property type="component" value="Unassembled WGS sequence"/>
</dbReference>
<dbReference type="OrthoDB" id="7159357at2"/>
<accession>A0A318TX88</accession>
<evidence type="ECO:0000259" key="3">
    <source>
        <dbReference type="Pfam" id="PF13717"/>
    </source>
</evidence>
<dbReference type="Pfam" id="PF13717">
    <property type="entry name" value="Zn_ribbon_4"/>
    <property type="match status" value="1"/>
</dbReference>
<reference evidence="4 5" key="1">
    <citation type="submission" date="2018-06" db="EMBL/GenBank/DDBJ databases">
        <title>Genomic Encyclopedia of Type Strains, Phase III (KMG-III): the genomes of soil and plant-associated and newly described type strains.</title>
        <authorList>
            <person name="Whitman W."/>
        </authorList>
    </citation>
    <scope>NUCLEOTIDE SEQUENCE [LARGE SCALE GENOMIC DNA]</scope>
    <source>
        <strain evidence="4 5">JA737</strain>
    </source>
</reference>
<feature type="region of interest" description="Disordered" evidence="1">
    <location>
        <begin position="240"/>
        <end position="345"/>
    </location>
</feature>
<dbReference type="InterPro" id="IPR011723">
    <property type="entry name" value="Znf/thioredoxin_put"/>
</dbReference>
<dbReference type="RefSeq" id="WP_110806112.1">
    <property type="nucleotide sequence ID" value="NZ_QJTK01000009.1"/>
</dbReference>
<feature type="compositionally biased region" description="Basic and acidic residues" evidence="1">
    <location>
        <begin position="240"/>
        <end position="249"/>
    </location>
</feature>
<evidence type="ECO:0000256" key="2">
    <source>
        <dbReference type="SAM" id="Phobius"/>
    </source>
</evidence>
<feature type="compositionally biased region" description="Low complexity" evidence="1">
    <location>
        <begin position="64"/>
        <end position="82"/>
    </location>
</feature>
<dbReference type="EMBL" id="QJTK01000009">
    <property type="protein sequence ID" value="PYF09312.1"/>
    <property type="molecule type" value="Genomic_DNA"/>
</dbReference>
<evidence type="ECO:0000313" key="5">
    <source>
        <dbReference type="Proteomes" id="UP000247727"/>
    </source>
</evidence>
<dbReference type="NCBIfam" id="TIGR02098">
    <property type="entry name" value="MJ0042_CXXC"/>
    <property type="match status" value="1"/>
</dbReference>
<feature type="transmembrane region" description="Helical" evidence="2">
    <location>
        <begin position="387"/>
        <end position="406"/>
    </location>
</feature>
<feature type="domain" description="Zinc finger/thioredoxin putative" evidence="3">
    <location>
        <begin position="1"/>
        <end position="36"/>
    </location>
</feature>
<keyword evidence="2" id="KW-0472">Membrane</keyword>
<name>A0A318TX88_9RHOB</name>
<keyword evidence="5" id="KW-1185">Reference proteome</keyword>
<comment type="caution">
    <text evidence="4">The sequence shown here is derived from an EMBL/GenBank/DDBJ whole genome shotgun (WGS) entry which is preliminary data.</text>
</comment>
<gene>
    <name evidence="4" type="ORF">C8J30_10958</name>
</gene>
<feature type="region of interest" description="Disordered" evidence="1">
    <location>
        <begin position="48"/>
        <end position="150"/>
    </location>
</feature>
<feature type="compositionally biased region" description="Acidic residues" evidence="1">
    <location>
        <begin position="83"/>
        <end position="103"/>
    </location>
</feature>
<protein>
    <submittedName>
        <fullName evidence="4">Putative Zn finger-like uncharacterized protein</fullName>
    </submittedName>
</protein>
<dbReference type="AlphaFoldDB" id="A0A318TX88"/>
<keyword evidence="2" id="KW-1133">Transmembrane helix</keyword>
<keyword evidence="2" id="KW-0812">Transmembrane</keyword>
<feature type="compositionally biased region" description="Pro residues" evidence="1">
    <location>
        <begin position="273"/>
        <end position="291"/>
    </location>
</feature>
<evidence type="ECO:0000256" key="1">
    <source>
        <dbReference type="SAM" id="MobiDB-lite"/>
    </source>
</evidence>
<proteinExistence type="predicted"/>
<feature type="region of interest" description="Disordered" evidence="1">
    <location>
        <begin position="170"/>
        <end position="227"/>
    </location>
</feature>
<organism evidence="4 5">
    <name type="scientific">Rhodobacter viridis</name>
    <dbReference type="NCBI Taxonomy" id="1054202"/>
    <lineage>
        <taxon>Bacteria</taxon>
        <taxon>Pseudomonadati</taxon>
        <taxon>Pseudomonadota</taxon>
        <taxon>Alphaproteobacteria</taxon>
        <taxon>Rhodobacterales</taxon>
        <taxon>Rhodobacter group</taxon>
        <taxon>Rhodobacter</taxon>
    </lineage>
</organism>